<dbReference type="EMBL" id="LAZR01002714">
    <property type="protein sequence ID" value="KKN26505.1"/>
    <property type="molecule type" value="Genomic_DNA"/>
</dbReference>
<proteinExistence type="predicted"/>
<sequence length="148" mass="16524">MKFYNVTLEIEKMGTKVVKMSEDQLLEGLNKWNGRRTVNVPTVGLIRGRSITKFSYERIVEEENKFAIKSPDAEDSNLQIVPDTRDGPTIVICPLNDPVRSISFMGDGDKVVGKLTWENNELDFTGDATEAAKIFLEAVGDLLRSNDG</sequence>
<protein>
    <submittedName>
        <fullName evidence="1">Uncharacterized protein</fullName>
    </submittedName>
</protein>
<accession>A0A0F9P3V6</accession>
<gene>
    <name evidence="1" type="ORF">LCGC14_0874210</name>
</gene>
<name>A0A0F9P3V6_9ZZZZ</name>
<reference evidence="1" key="1">
    <citation type="journal article" date="2015" name="Nature">
        <title>Complex archaea that bridge the gap between prokaryotes and eukaryotes.</title>
        <authorList>
            <person name="Spang A."/>
            <person name="Saw J.H."/>
            <person name="Jorgensen S.L."/>
            <person name="Zaremba-Niedzwiedzka K."/>
            <person name="Martijn J."/>
            <person name="Lind A.E."/>
            <person name="van Eijk R."/>
            <person name="Schleper C."/>
            <person name="Guy L."/>
            <person name="Ettema T.J."/>
        </authorList>
    </citation>
    <scope>NUCLEOTIDE SEQUENCE</scope>
</reference>
<evidence type="ECO:0000313" key="1">
    <source>
        <dbReference type="EMBL" id="KKN26505.1"/>
    </source>
</evidence>
<organism evidence="1">
    <name type="scientific">marine sediment metagenome</name>
    <dbReference type="NCBI Taxonomy" id="412755"/>
    <lineage>
        <taxon>unclassified sequences</taxon>
        <taxon>metagenomes</taxon>
        <taxon>ecological metagenomes</taxon>
    </lineage>
</organism>
<dbReference type="AlphaFoldDB" id="A0A0F9P3V6"/>
<comment type="caution">
    <text evidence="1">The sequence shown here is derived from an EMBL/GenBank/DDBJ whole genome shotgun (WGS) entry which is preliminary data.</text>
</comment>